<dbReference type="RefSeq" id="WP_311800897.1">
    <property type="nucleotide sequence ID" value="NZ_JARPYR010000035.1"/>
</dbReference>
<evidence type="ECO:0000256" key="5">
    <source>
        <dbReference type="ARBA" id="ARBA00023136"/>
    </source>
</evidence>
<dbReference type="GO" id="GO:0022857">
    <property type="term" value="F:transmembrane transporter activity"/>
    <property type="evidence" value="ECO:0007669"/>
    <property type="project" value="InterPro"/>
</dbReference>
<evidence type="ECO:0000313" key="11">
    <source>
        <dbReference type="Proteomes" id="UP001256547"/>
    </source>
</evidence>
<dbReference type="EMBL" id="JARPYR010000035">
    <property type="protein sequence ID" value="MDT2597833.1"/>
    <property type="molecule type" value="Genomic_DNA"/>
</dbReference>
<feature type="transmembrane region" description="Helical" evidence="6">
    <location>
        <begin position="53"/>
        <end position="73"/>
    </location>
</feature>
<dbReference type="InterPro" id="IPR020846">
    <property type="entry name" value="MFS_dom"/>
</dbReference>
<dbReference type="SUPFAM" id="SSF103473">
    <property type="entry name" value="MFS general substrate transporter"/>
    <property type="match status" value="1"/>
</dbReference>
<evidence type="ECO:0000313" key="10">
    <source>
        <dbReference type="Proteomes" id="UP001245561"/>
    </source>
</evidence>
<dbReference type="InterPro" id="IPR036259">
    <property type="entry name" value="MFS_trans_sf"/>
</dbReference>
<protein>
    <submittedName>
        <fullName evidence="9">MFS transporter</fullName>
    </submittedName>
</protein>
<evidence type="ECO:0000256" key="3">
    <source>
        <dbReference type="ARBA" id="ARBA00022692"/>
    </source>
</evidence>
<feature type="transmembrane region" description="Helical" evidence="6">
    <location>
        <begin position="85"/>
        <end position="104"/>
    </location>
</feature>
<name>A0AAP5NMD7_9ENTE</name>
<dbReference type="GO" id="GO:0005886">
    <property type="term" value="C:plasma membrane"/>
    <property type="evidence" value="ECO:0007669"/>
    <property type="project" value="UniProtKB-SubCell"/>
</dbReference>
<feature type="domain" description="Major facilitator superfamily (MFS) profile" evidence="7">
    <location>
        <begin position="20"/>
        <end position="258"/>
    </location>
</feature>
<evidence type="ECO:0000256" key="4">
    <source>
        <dbReference type="ARBA" id="ARBA00022989"/>
    </source>
</evidence>
<keyword evidence="5 6" id="KW-0472">Membrane</keyword>
<dbReference type="PANTHER" id="PTHR11662:SF333">
    <property type="entry name" value="D-GALACTONATE TRANSPORTER"/>
    <property type="match status" value="1"/>
</dbReference>
<keyword evidence="11" id="KW-1185">Reference proteome</keyword>
<evidence type="ECO:0000259" key="7">
    <source>
        <dbReference type="PROSITE" id="PS50850"/>
    </source>
</evidence>
<keyword evidence="4 6" id="KW-1133">Transmembrane helix</keyword>
<dbReference type="PANTHER" id="PTHR11662">
    <property type="entry name" value="SOLUTE CARRIER FAMILY 17"/>
    <property type="match status" value="1"/>
</dbReference>
<gene>
    <name evidence="9" type="ORF">P7D36_12695</name>
    <name evidence="8" type="ORF">P7D39_12575</name>
</gene>
<evidence type="ECO:0000313" key="8">
    <source>
        <dbReference type="EMBL" id="MDT2597833.1"/>
    </source>
</evidence>
<feature type="transmembrane region" description="Helical" evidence="6">
    <location>
        <begin position="144"/>
        <end position="166"/>
    </location>
</feature>
<dbReference type="Pfam" id="PF07690">
    <property type="entry name" value="MFS_1"/>
    <property type="match status" value="1"/>
</dbReference>
<comment type="caution">
    <text evidence="9">The sequence shown here is derived from an EMBL/GenBank/DDBJ whole genome shotgun (WGS) entry which is preliminary data.</text>
</comment>
<sequence length="258" mass="29000">MNTPQNLEHPKSKFKMRYVILALVFINIVINYMDRTNVSIAMPELAKEIGLSTVQQGLIFSAFGWIYAAMQVPGGLMLDKYGSRIMYFISLFGWSLMTLFQASIHSFGQLLGLRLGVGFFEAPVMPANNRAISYWFPEDERGTAIGICSSAQFLGLAFSMPILYAIHNSIGWRGLFIVTGIIGIVWSFVWYILYSDPQKSKWVSQQELAFIQAGGAIFEEDTPQEKQKAKLTKDNLKNLFTKKLVGIYIGQFAISGTF</sequence>
<feature type="transmembrane region" description="Helical" evidence="6">
    <location>
        <begin position="175"/>
        <end position="194"/>
    </location>
</feature>
<evidence type="ECO:0000256" key="1">
    <source>
        <dbReference type="ARBA" id="ARBA00004651"/>
    </source>
</evidence>
<evidence type="ECO:0000256" key="6">
    <source>
        <dbReference type="SAM" id="Phobius"/>
    </source>
</evidence>
<dbReference type="EMBL" id="JARPYT010000026">
    <property type="protein sequence ID" value="MDT2638341.1"/>
    <property type="molecule type" value="Genomic_DNA"/>
</dbReference>
<feature type="transmembrane region" description="Helical" evidence="6">
    <location>
        <begin position="16"/>
        <end position="33"/>
    </location>
</feature>
<comment type="subcellular location">
    <subcellularLocation>
        <location evidence="1">Cell membrane</location>
        <topology evidence="1">Multi-pass membrane protein</topology>
    </subcellularLocation>
</comment>
<evidence type="ECO:0000256" key="2">
    <source>
        <dbReference type="ARBA" id="ARBA00022448"/>
    </source>
</evidence>
<accession>A0AAP5NMD7</accession>
<dbReference type="PROSITE" id="PS50850">
    <property type="entry name" value="MFS"/>
    <property type="match status" value="1"/>
</dbReference>
<dbReference type="InterPro" id="IPR050382">
    <property type="entry name" value="MFS_Na/Anion_cotransporter"/>
</dbReference>
<dbReference type="Gene3D" id="1.20.1250.20">
    <property type="entry name" value="MFS general substrate transporter like domains"/>
    <property type="match status" value="1"/>
</dbReference>
<dbReference type="AlphaFoldDB" id="A0AAP5NMD7"/>
<dbReference type="InterPro" id="IPR011701">
    <property type="entry name" value="MFS"/>
</dbReference>
<proteinExistence type="predicted"/>
<dbReference type="Proteomes" id="UP001256547">
    <property type="component" value="Unassembled WGS sequence"/>
</dbReference>
<organism evidence="9 10">
    <name type="scientific">Enterococcus dongliensis</name>
    <dbReference type="NCBI Taxonomy" id="2559925"/>
    <lineage>
        <taxon>Bacteria</taxon>
        <taxon>Bacillati</taxon>
        <taxon>Bacillota</taxon>
        <taxon>Bacilli</taxon>
        <taxon>Lactobacillales</taxon>
        <taxon>Enterococcaceae</taxon>
        <taxon>Enterococcus</taxon>
    </lineage>
</organism>
<evidence type="ECO:0000313" key="9">
    <source>
        <dbReference type="EMBL" id="MDT2638341.1"/>
    </source>
</evidence>
<dbReference type="Proteomes" id="UP001245561">
    <property type="component" value="Unassembled WGS sequence"/>
</dbReference>
<keyword evidence="2" id="KW-0813">Transport</keyword>
<keyword evidence="3 6" id="KW-0812">Transmembrane</keyword>
<reference evidence="9 11" key="1">
    <citation type="submission" date="2023-03" db="EMBL/GenBank/DDBJ databases">
        <authorList>
            <person name="Shen W."/>
            <person name="Cai J."/>
        </authorList>
    </citation>
    <scope>NUCLEOTIDE SEQUENCE</scope>
    <source>
        <strain evidence="9">P55-2</strain>
        <strain evidence="8 11">P72-2</strain>
    </source>
</reference>